<feature type="chain" id="PRO_5014695083" evidence="1">
    <location>
        <begin position="24"/>
        <end position="74"/>
    </location>
</feature>
<dbReference type="AlphaFoldDB" id="A0A2M3ZRJ7"/>
<proteinExistence type="predicted"/>
<evidence type="ECO:0000256" key="1">
    <source>
        <dbReference type="SAM" id="SignalP"/>
    </source>
</evidence>
<dbReference type="EMBL" id="GGFM01010361">
    <property type="protein sequence ID" value="MBW31112.1"/>
    <property type="molecule type" value="Transcribed_RNA"/>
</dbReference>
<name>A0A2M3ZRJ7_9DIPT</name>
<protein>
    <submittedName>
        <fullName evidence="2">Putative secreted peptide</fullName>
    </submittedName>
</protein>
<keyword evidence="1" id="KW-0732">Signal</keyword>
<accession>A0A2M3ZRJ7</accession>
<sequence length="74" mass="8341">MFRYSPWLFFVFFVAIAISRRRSSSFGCKTTPCRASVGLFLSRFTVSIGCFRASRSENRDVSLTSDGLPMRAST</sequence>
<evidence type="ECO:0000313" key="2">
    <source>
        <dbReference type="EMBL" id="MBW31112.1"/>
    </source>
</evidence>
<feature type="signal peptide" evidence="1">
    <location>
        <begin position="1"/>
        <end position="23"/>
    </location>
</feature>
<organism evidence="2">
    <name type="scientific">Anopheles braziliensis</name>
    <dbReference type="NCBI Taxonomy" id="58242"/>
    <lineage>
        <taxon>Eukaryota</taxon>
        <taxon>Metazoa</taxon>
        <taxon>Ecdysozoa</taxon>
        <taxon>Arthropoda</taxon>
        <taxon>Hexapoda</taxon>
        <taxon>Insecta</taxon>
        <taxon>Pterygota</taxon>
        <taxon>Neoptera</taxon>
        <taxon>Endopterygota</taxon>
        <taxon>Diptera</taxon>
        <taxon>Nematocera</taxon>
        <taxon>Culicoidea</taxon>
        <taxon>Culicidae</taxon>
        <taxon>Anophelinae</taxon>
        <taxon>Anopheles</taxon>
    </lineage>
</organism>
<reference evidence="2" key="1">
    <citation type="submission" date="2018-01" db="EMBL/GenBank/DDBJ databases">
        <title>An insight into the sialome of Amazonian anophelines.</title>
        <authorList>
            <person name="Ribeiro J.M."/>
            <person name="Scarpassa V."/>
            <person name="Calvo E."/>
        </authorList>
    </citation>
    <scope>NUCLEOTIDE SEQUENCE</scope>
    <source>
        <tissue evidence="2">Salivary glands</tissue>
    </source>
</reference>